<dbReference type="PANTHER" id="PTHR43779">
    <property type="entry name" value="DIOXYGENASE RV0097-RELATED"/>
    <property type="match status" value="1"/>
</dbReference>
<dbReference type="GO" id="GO:0046872">
    <property type="term" value="F:metal ion binding"/>
    <property type="evidence" value="ECO:0007669"/>
    <property type="project" value="UniProtKB-KW"/>
</dbReference>
<keyword evidence="4" id="KW-0560">Oxidoreductase</keyword>
<dbReference type="InterPro" id="IPR051178">
    <property type="entry name" value="TfdA_dioxygenase"/>
</dbReference>
<dbReference type="GO" id="GO:0016706">
    <property type="term" value="F:2-oxoglutarate-dependent dioxygenase activity"/>
    <property type="evidence" value="ECO:0007669"/>
    <property type="project" value="UniProtKB-ARBA"/>
</dbReference>
<dbReference type="RefSeq" id="WP_028352465.1">
    <property type="nucleotide sequence ID" value="NZ_NEVT01000007.1"/>
</dbReference>
<dbReference type="InterPro" id="IPR003819">
    <property type="entry name" value="TauD/TfdA-like"/>
</dbReference>
<accession>A0A261VI05</accession>
<evidence type="ECO:0000313" key="7">
    <source>
        <dbReference type="EMBL" id="OZI73786.1"/>
    </source>
</evidence>
<evidence type="ECO:0000256" key="2">
    <source>
        <dbReference type="ARBA" id="ARBA00022723"/>
    </source>
</evidence>
<evidence type="ECO:0000256" key="3">
    <source>
        <dbReference type="ARBA" id="ARBA00022964"/>
    </source>
</evidence>
<keyword evidence="8" id="KW-1185">Reference proteome</keyword>
<feature type="domain" description="TauD/TfdA-like" evidence="6">
    <location>
        <begin position="6"/>
        <end position="280"/>
    </location>
</feature>
<organism evidence="7 8">
    <name type="scientific">Bordetella genomosp. 2</name>
    <dbReference type="NCBI Taxonomy" id="1983456"/>
    <lineage>
        <taxon>Bacteria</taxon>
        <taxon>Pseudomonadati</taxon>
        <taxon>Pseudomonadota</taxon>
        <taxon>Betaproteobacteria</taxon>
        <taxon>Burkholderiales</taxon>
        <taxon>Alcaligenaceae</taxon>
        <taxon>Bordetella</taxon>
    </lineage>
</organism>
<comment type="similarity">
    <text evidence="1">Belongs to the TfdA dioxygenase family.</text>
</comment>
<dbReference type="EMBL" id="NEVT01000007">
    <property type="protein sequence ID" value="OZI73786.1"/>
    <property type="molecule type" value="Genomic_DNA"/>
</dbReference>
<evidence type="ECO:0000256" key="1">
    <source>
        <dbReference type="ARBA" id="ARBA00005896"/>
    </source>
</evidence>
<reference evidence="8" key="1">
    <citation type="submission" date="2017-05" db="EMBL/GenBank/DDBJ databases">
        <title>Complete and WGS of Bordetella genogroups.</title>
        <authorList>
            <person name="Spilker T."/>
            <person name="Lipuma J."/>
        </authorList>
    </citation>
    <scope>NUCLEOTIDE SEQUENCE [LARGE SCALE GENOMIC DNA]</scope>
    <source>
        <strain evidence="8">AU8256</strain>
    </source>
</reference>
<keyword evidence="5" id="KW-0408">Iron</keyword>
<evidence type="ECO:0000313" key="8">
    <source>
        <dbReference type="Proteomes" id="UP000215633"/>
    </source>
</evidence>
<dbReference type="Pfam" id="PF02668">
    <property type="entry name" value="TauD"/>
    <property type="match status" value="1"/>
</dbReference>
<keyword evidence="3 7" id="KW-0223">Dioxygenase</keyword>
<sequence>MPLVLTPIQPGFVAEASGLDLAAPLDRADIQAIEAAMDRHAVLVFRGQALAPEAQLQFAENFGKLDLGFKKASKAPNRLAREELLDISNVDETGRVADRNHRKIVGNLANQLWHSDSSFQDPPARYSMLHAVVVPEQGGETEFADMRAAYDALPQAQKQRLAGLHAQHYALHSRFLLGDTDYSEEQRQAIPPVVWPLVRRHPGSGRELLFIGAHASHVAELSVAEGRLLLMDLLEHATQPRFVYRHVWQPADLVMWDNRSTLHRGRAFDLSARRELRRTTTVDAA</sequence>
<dbReference type="InterPro" id="IPR042098">
    <property type="entry name" value="TauD-like_sf"/>
</dbReference>
<name>A0A261VI05_9BORD</name>
<dbReference type="Proteomes" id="UP000215633">
    <property type="component" value="Unassembled WGS sequence"/>
</dbReference>
<dbReference type="AlphaFoldDB" id="A0A261VI05"/>
<gene>
    <name evidence="7" type="ORF">CAL24_18260</name>
</gene>
<dbReference type="PANTHER" id="PTHR43779:SF3">
    <property type="entry name" value="(3R)-3-[(CARBOXYMETHYL)AMINO]FATTY ACID OXYGENASE_DECARBOXYLASE"/>
    <property type="match status" value="1"/>
</dbReference>
<dbReference type="Gene3D" id="3.60.130.10">
    <property type="entry name" value="Clavaminate synthase-like"/>
    <property type="match status" value="1"/>
</dbReference>
<comment type="caution">
    <text evidence="7">The sequence shown here is derived from an EMBL/GenBank/DDBJ whole genome shotgun (WGS) entry which is preliminary data.</text>
</comment>
<proteinExistence type="inferred from homology"/>
<evidence type="ECO:0000259" key="6">
    <source>
        <dbReference type="Pfam" id="PF02668"/>
    </source>
</evidence>
<keyword evidence="2" id="KW-0479">Metal-binding</keyword>
<evidence type="ECO:0000256" key="5">
    <source>
        <dbReference type="ARBA" id="ARBA00023004"/>
    </source>
</evidence>
<dbReference type="SUPFAM" id="SSF51197">
    <property type="entry name" value="Clavaminate synthase-like"/>
    <property type="match status" value="1"/>
</dbReference>
<protein>
    <submittedName>
        <fullName evidence="7">2,4-dichlorophenoxyacetate dioxygenase</fullName>
    </submittedName>
</protein>
<evidence type="ECO:0000256" key="4">
    <source>
        <dbReference type="ARBA" id="ARBA00023002"/>
    </source>
</evidence>